<comment type="caution">
    <text evidence="1">The sequence shown here is derived from an EMBL/GenBank/DDBJ whole genome shotgun (WGS) entry which is preliminary data.</text>
</comment>
<sequence length="137" mass="15346">METHQKHEVASELLESALYHFYDSKSYFSALHCAGAAEEIFGRYVSSFGGKHSFETDKAALKSIALGLNDEELSDRDANELLNGAKNSTKHGVSDLSGCVKASARQMLERAIENYHLLTTHIELKEIEHLTRFETEK</sequence>
<dbReference type="RefSeq" id="WP_189403031.1">
    <property type="nucleotide sequence ID" value="NZ_BMXA01000013.1"/>
</dbReference>
<evidence type="ECO:0008006" key="3">
    <source>
        <dbReference type="Google" id="ProtNLM"/>
    </source>
</evidence>
<dbReference type="Proteomes" id="UP000614811">
    <property type="component" value="Unassembled WGS sequence"/>
</dbReference>
<evidence type="ECO:0000313" key="2">
    <source>
        <dbReference type="Proteomes" id="UP000614811"/>
    </source>
</evidence>
<gene>
    <name evidence="1" type="ORF">GCM10008090_35170</name>
</gene>
<dbReference type="EMBL" id="BMXA01000013">
    <property type="protein sequence ID" value="GHA22378.1"/>
    <property type="molecule type" value="Genomic_DNA"/>
</dbReference>
<keyword evidence="2" id="KW-1185">Reference proteome</keyword>
<evidence type="ECO:0000313" key="1">
    <source>
        <dbReference type="EMBL" id="GHA22378.1"/>
    </source>
</evidence>
<name>A0A918S2Y2_9GAMM</name>
<organism evidence="1 2">
    <name type="scientific">Arenicella chitinivorans</name>
    <dbReference type="NCBI Taxonomy" id="1329800"/>
    <lineage>
        <taxon>Bacteria</taxon>
        <taxon>Pseudomonadati</taxon>
        <taxon>Pseudomonadota</taxon>
        <taxon>Gammaproteobacteria</taxon>
        <taxon>Arenicellales</taxon>
        <taxon>Arenicellaceae</taxon>
        <taxon>Arenicella</taxon>
    </lineage>
</organism>
<proteinExistence type="predicted"/>
<dbReference type="AlphaFoldDB" id="A0A918S2Y2"/>
<reference evidence="1" key="1">
    <citation type="journal article" date="2014" name="Int. J. Syst. Evol. Microbiol.">
        <title>Complete genome sequence of Corynebacterium casei LMG S-19264T (=DSM 44701T), isolated from a smear-ripened cheese.</title>
        <authorList>
            <consortium name="US DOE Joint Genome Institute (JGI-PGF)"/>
            <person name="Walter F."/>
            <person name="Albersmeier A."/>
            <person name="Kalinowski J."/>
            <person name="Ruckert C."/>
        </authorList>
    </citation>
    <scope>NUCLEOTIDE SEQUENCE</scope>
    <source>
        <strain evidence="1">KCTC 12711</strain>
    </source>
</reference>
<protein>
    <recommendedName>
        <fullName evidence="3">HEPN domain-containing protein</fullName>
    </recommendedName>
</protein>
<reference evidence="1" key="2">
    <citation type="submission" date="2020-09" db="EMBL/GenBank/DDBJ databases">
        <authorList>
            <person name="Sun Q."/>
            <person name="Kim S."/>
        </authorList>
    </citation>
    <scope>NUCLEOTIDE SEQUENCE</scope>
    <source>
        <strain evidence="1">KCTC 12711</strain>
    </source>
</reference>
<accession>A0A918S2Y2</accession>